<evidence type="ECO:0000256" key="4">
    <source>
        <dbReference type="ARBA" id="ARBA00023136"/>
    </source>
</evidence>
<keyword evidence="6" id="KW-0378">Hydrolase</keyword>
<dbReference type="AlphaFoldDB" id="A0A660L067"/>
<sequence>MLAGCALALPATSIAAPTPLTPFLDGLLSNVTTYWDQTDAALGRPAPAVGHVWVAPGAKVATACGAEADDGSAFYCSADDTIYVGQRFAGELYDGVLASLPGQRAGFGRAAGAVAVGYVIAHEFAHNVQAERRLPTNPLHVLPIELNADCLAGTYTRWAYGQGEVTDAQVEQVLDAALAVGDFDFLSPQHHGTPRQRRQAVLTGFDSGRPAACDAYLLS</sequence>
<gene>
    <name evidence="6" type="ORF">C8N24_4843</name>
</gene>
<evidence type="ECO:0000313" key="7">
    <source>
        <dbReference type="Proteomes" id="UP000278962"/>
    </source>
</evidence>
<accession>A0A660L067</accession>
<dbReference type="GO" id="GO:0006508">
    <property type="term" value="P:proteolysis"/>
    <property type="evidence" value="ECO:0007669"/>
    <property type="project" value="UniProtKB-KW"/>
</dbReference>
<keyword evidence="7" id="KW-1185">Reference proteome</keyword>
<dbReference type="PANTHER" id="PTHR30168:SF0">
    <property type="entry name" value="INNER MEMBRANE PROTEIN"/>
    <property type="match status" value="1"/>
</dbReference>
<dbReference type="GO" id="GO:0008237">
    <property type="term" value="F:metallopeptidase activity"/>
    <property type="evidence" value="ECO:0007669"/>
    <property type="project" value="UniProtKB-KW"/>
</dbReference>
<dbReference type="Proteomes" id="UP000278962">
    <property type="component" value="Unassembled WGS sequence"/>
</dbReference>
<keyword evidence="3" id="KW-1133">Transmembrane helix</keyword>
<evidence type="ECO:0000256" key="1">
    <source>
        <dbReference type="ARBA" id="ARBA00004167"/>
    </source>
</evidence>
<feature type="chain" id="PRO_5025022798" evidence="5">
    <location>
        <begin position="16"/>
        <end position="219"/>
    </location>
</feature>
<proteinExistence type="predicted"/>
<dbReference type="EMBL" id="RBIL01000002">
    <property type="protein sequence ID" value="RKQ86828.1"/>
    <property type="molecule type" value="Genomic_DNA"/>
</dbReference>
<keyword evidence="6" id="KW-0482">Metalloprotease</keyword>
<keyword evidence="5" id="KW-0732">Signal</keyword>
<reference evidence="6 7" key="1">
    <citation type="submission" date="2018-10" db="EMBL/GenBank/DDBJ databases">
        <title>Genomic Encyclopedia of Archaeal and Bacterial Type Strains, Phase II (KMG-II): from individual species to whole genera.</title>
        <authorList>
            <person name="Goeker M."/>
        </authorList>
    </citation>
    <scope>NUCLEOTIDE SEQUENCE [LARGE SCALE GENOMIC DNA]</scope>
    <source>
        <strain evidence="6 7">DSM 14954</strain>
    </source>
</reference>
<organism evidence="6 7">
    <name type="scientific">Solirubrobacter pauli</name>
    <dbReference type="NCBI Taxonomy" id="166793"/>
    <lineage>
        <taxon>Bacteria</taxon>
        <taxon>Bacillati</taxon>
        <taxon>Actinomycetota</taxon>
        <taxon>Thermoleophilia</taxon>
        <taxon>Solirubrobacterales</taxon>
        <taxon>Solirubrobacteraceae</taxon>
        <taxon>Solirubrobacter</taxon>
    </lineage>
</organism>
<comment type="subcellular location">
    <subcellularLocation>
        <location evidence="1">Membrane</location>
        <topology evidence="1">Single-pass membrane protein</topology>
    </subcellularLocation>
</comment>
<dbReference type="Pfam" id="PF04228">
    <property type="entry name" value="Zn_peptidase"/>
    <property type="match status" value="1"/>
</dbReference>
<comment type="caution">
    <text evidence="6">The sequence shown here is derived from an EMBL/GenBank/DDBJ whole genome shotgun (WGS) entry which is preliminary data.</text>
</comment>
<dbReference type="PANTHER" id="PTHR30168">
    <property type="entry name" value="PUTATIVE MEMBRANE PROTEIN YPFJ"/>
    <property type="match status" value="1"/>
</dbReference>
<dbReference type="InterPro" id="IPR007343">
    <property type="entry name" value="Uncharacterised_pept_Zn_put"/>
</dbReference>
<evidence type="ECO:0000256" key="3">
    <source>
        <dbReference type="ARBA" id="ARBA00022989"/>
    </source>
</evidence>
<evidence type="ECO:0000256" key="5">
    <source>
        <dbReference type="SAM" id="SignalP"/>
    </source>
</evidence>
<evidence type="ECO:0000256" key="2">
    <source>
        <dbReference type="ARBA" id="ARBA00022692"/>
    </source>
</evidence>
<dbReference type="GO" id="GO:0016020">
    <property type="term" value="C:membrane"/>
    <property type="evidence" value="ECO:0007669"/>
    <property type="project" value="UniProtKB-SubCell"/>
</dbReference>
<keyword evidence="4" id="KW-0472">Membrane</keyword>
<keyword evidence="2" id="KW-0812">Transmembrane</keyword>
<feature type="signal peptide" evidence="5">
    <location>
        <begin position="1"/>
        <end position="15"/>
    </location>
</feature>
<protein>
    <submittedName>
        <fullName evidence="6">Putative metalloprotease</fullName>
    </submittedName>
</protein>
<keyword evidence="6" id="KW-0645">Protease</keyword>
<evidence type="ECO:0000313" key="6">
    <source>
        <dbReference type="EMBL" id="RKQ86828.1"/>
    </source>
</evidence>
<name>A0A660L067_9ACTN</name>